<feature type="compositionally biased region" description="Polar residues" evidence="1">
    <location>
        <begin position="11"/>
        <end position="24"/>
    </location>
</feature>
<feature type="region of interest" description="Disordered" evidence="1">
    <location>
        <begin position="1"/>
        <end position="26"/>
    </location>
</feature>
<dbReference type="AlphaFoldDB" id="U5CZ98"/>
<reference evidence="3" key="1">
    <citation type="journal article" date="2013" name="Science">
        <title>The Amborella genome and the evolution of flowering plants.</title>
        <authorList>
            <consortium name="Amborella Genome Project"/>
        </authorList>
    </citation>
    <scope>NUCLEOTIDE SEQUENCE [LARGE SCALE GENOMIC DNA]</scope>
</reference>
<dbReference type="Proteomes" id="UP000017836">
    <property type="component" value="Unassembled WGS sequence"/>
</dbReference>
<evidence type="ECO:0000313" key="3">
    <source>
        <dbReference type="Proteomes" id="UP000017836"/>
    </source>
</evidence>
<dbReference type="EMBL" id="KI392546">
    <property type="protein sequence ID" value="ERN14462.1"/>
    <property type="molecule type" value="Genomic_DNA"/>
</dbReference>
<gene>
    <name evidence="2" type="ORF">AMTR_s05571p00001370</name>
</gene>
<sequence>MELDPGERQQAGPSTQNPIPTNAPEQDFQVPLEGAERLTFYENAIHDLILELRDEEKIPLPDEPYRVQRIIEVLVEKEEEGFDGIHLLYEEMQKNRLMSRGYLHFNVKFALDLEVEGEDVTEEDFRIGFGEDSYDPTDSLFS</sequence>
<keyword evidence="3" id="KW-1185">Reference proteome</keyword>
<dbReference type="HOGENOM" id="CLU_1818432_0_0_1"/>
<name>U5CZ98_AMBTC</name>
<evidence type="ECO:0000313" key="2">
    <source>
        <dbReference type="EMBL" id="ERN14462.1"/>
    </source>
</evidence>
<proteinExistence type="predicted"/>
<protein>
    <submittedName>
        <fullName evidence="2">Uncharacterized protein</fullName>
    </submittedName>
</protein>
<accession>U5CZ98</accession>
<organism evidence="2 3">
    <name type="scientific">Amborella trichopoda</name>
    <dbReference type="NCBI Taxonomy" id="13333"/>
    <lineage>
        <taxon>Eukaryota</taxon>
        <taxon>Viridiplantae</taxon>
        <taxon>Streptophyta</taxon>
        <taxon>Embryophyta</taxon>
        <taxon>Tracheophyta</taxon>
        <taxon>Spermatophyta</taxon>
        <taxon>Magnoliopsida</taxon>
        <taxon>Amborellales</taxon>
        <taxon>Amborellaceae</taxon>
        <taxon>Amborella</taxon>
    </lineage>
</organism>
<evidence type="ECO:0000256" key="1">
    <source>
        <dbReference type="SAM" id="MobiDB-lite"/>
    </source>
</evidence>
<dbReference type="Gramene" id="ERN14462">
    <property type="protein sequence ID" value="ERN14462"/>
    <property type="gene ID" value="AMTR_s05571p00001370"/>
</dbReference>